<evidence type="ECO:0000313" key="1">
    <source>
        <dbReference type="EMBL" id="SDF47071.1"/>
    </source>
</evidence>
<dbReference type="RefSeq" id="WP_143014258.1">
    <property type="nucleotide sequence ID" value="NZ_FNAI01000018.1"/>
</dbReference>
<protein>
    <submittedName>
        <fullName evidence="1">Uncharacterized protein</fullName>
    </submittedName>
</protein>
<name>A0A1G7LCE9_9SPHI</name>
<accession>A0A1G7LCE9</accession>
<dbReference type="AlphaFoldDB" id="A0A1G7LCE9"/>
<gene>
    <name evidence="1" type="ORF">SAMN05216464_118115</name>
</gene>
<reference evidence="1 2" key="1">
    <citation type="submission" date="2016-10" db="EMBL/GenBank/DDBJ databases">
        <authorList>
            <person name="de Groot N.N."/>
        </authorList>
    </citation>
    <scope>NUCLEOTIDE SEQUENCE [LARGE SCALE GENOMIC DNA]</scope>
    <source>
        <strain evidence="1 2">47C3B</strain>
    </source>
</reference>
<proteinExistence type="predicted"/>
<dbReference type="STRING" id="1391627.SAMN05216464_118115"/>
<evidence type="ECO:0000313" key="2">
    <source>
        <dbReference type="Proteomes" id="UP000199072"/>
    </source>
</evidence>
<dbReference type="EMBL" id="FNAI01000018">
    <property type="protein sequence ID" value="SDF47071.1"/>
    <property type="molecule type" value="Genomic_DNA"/>
</dbReference>
<keyword evidence="2" id="KW-1185">Reference proteome</keyword>
<dbReference type="Proteomes" id="UP000199072">
    <property type="component" value="Unassembled WGS sequence"/>
</dbReference>
<organism evidence="1 2">
    <name type="scientific">Mucilaginibacter pineti</name>
    <dbReference type="NCBI Taxonomy" id="1391627"/>
    <lineage>
        <taxon>Bacteria</taxon>
        <taxon>Pseudomonadati</taxon>
        <taxon>Bacteroidota</taxon>
        <taxon>Sphingobacteriia</taxon>
        <taxon>Sphingobacteriales</taxon>
        <taxon>Sphingobacteriaceae</taxon>
        <taxon>Mucilaginibacter</taxon>
    </lineage>
</organism>
<sequence length="94" mass="10828">MERAALYTRIIYLYRTLEMTLPMISGMLRSPQPDLALIDELMTFQLEAYHDMRLLLEQYAGPASESLEKYDVLLHQLKTDYILIACGISRTNAA</sequence>